<accession>H1XRQ8</accession>
<evidence type="ECO:0000313" key="4">
    <source>
        <dbReference type="Proteomes" id="UP000183868"/>
    </source>
</evidence>
<dbReference type="EMBL" id="CM001402">
    <property type="protein sequence ID" value="EHO41268.1"/>
    <property type="molecule type" value="Genomic_DNA"/>
</dbReference>
<dbReference type="InParanoid" id="H1XRQ8"/>
<dbReference type="PaxDb" id="880073-Calab_1649"/>
<organism evidence="2 3">
    <name type="scientific">Caldithrix abyssi DSM 13497</name>
    <dbReference type="NCBI Taxonomy" id="880073"/>
    <lineage>
        <taxon>Bacteria</taxon>
        <taxon>Pseudomonadati</taxon>
        <taxon>Calditrichota</taxon>
        <taxon>Calditrichia</taxon>
        <taxon>Calditrichales</taxon>
        <taxon>Calditrichaceae</taxon>
        <taxon>Caldithrix</taxon>
    </lineage>
</organism>
<gene>
    <name evidence="1" type="ORF">Cabys_376</name>
    <name evidence="2" type="ORF">Calab_1649</name>
</gene>
<evidence type="ECO:0000313" key="3">
    <source>
        <dbReference type="Proteomes" id="UP000004671"/>
    </source>
</evidence>
<dbReference type="Proteomes" id="UP000183868">
    <property type="component" value="Chromosome"/>
</dbReference>
<proteinExistence type="predicted"/>
<dbReference type="eggNOG" id="ENOG502ZR5C">
    <property type="taxonomic scope" value="Bacteria"/>
</dbReference>
<reference evidence="1 4" key="2">
    <citation type="submission" date="2016-11" db="EMBL/GenBank/DDBJ databases">
        <title>Genomic analysis of Caldithrix abyssi and proposal of a novel bacterial phylum Caldithrichaeota.</title>
        <authorList>
            <person name="Kublanov I."/>
            <person name="Sigalova O."/>
            <person name="Gavrilov S."/>
            <person name="Lebedinsky A."/>
            <person name="Ivanova N."/>
            <person name="Daum C."/>
            <person name="Reddy T."/>
            <person name="Klenk H.P."/>
            <person name="Goker M."/>
            <person name="Reva O."/>
            <person name="Miroshnichenko M."/>
            <person name="Kyprides N."/>
            <person name="Woyke T."/>
            <person name="Gelfand M."/>
        </authorList>
    </citation>
    <scope>NUCLEOTIDE SEQUENCE [LARGE SCALE GENOMIC DNA]</scope>
    <source>
        <strain evidence="1 4">LF13</strain>
    </source>
</reference>
<sequence>MDRRLFQQAKELYRGFYITQPVGNNAFSFAQRQHKKIFVPPLQQGTLSDVQIGDEIVFVEIEEGVEHPRTGLKNFVYWPYQNKPVFIFDNHNHAFFFWLLGYLSGIVKPHLQLVHVDQHTDVWEPEKFPSFSLQPPPDLKEVFHYTNYHLNVGTFIKPALQLNLFSDLQIVNTSAEYGISFNEPIVLDIDLDIFAPGSSVIEDREKIRKVREWIEQAVLITIATSPFFIDQQLALHWLNEIFNM</sequence>
<evidence type="ECO:0000313" key="1">
    <source>
        <dbReference type="EMBL" id="APF17127.1"/>
    </source>
</evidence>
<keyword evidence="3" id="KW-1185">Reference proteome</keyword>
<dbReference type="InterPro" id="IPR024131">
    <property type="entry name" value="UPF0489"/>
</dbReference>
<dbReference type="STRING" id="880073.Cabys_376"/>
<protein>
    <submittedName>
        <fullName evidence="1">UPF0489 domain-containing protein</fullName>
    </submittedName>
</protein>
<evidence type="ECO:0000313" key="2">
    <source>
        <dbReference type="EMBL" id="EHO41268.1"/>
    </source>
</evidence>
<dbReference type="OrthoDB" id="1755455at2"/>
<dbReference type="KEGG" id="caby:Cabys_376"/>
<reference evidence="2 3" key="1">
    <citation type="submission" date="2011-09" db="EMBL/GenBank/DDBJ databases">
        <title>The permanent draft genome of Caldithrix abyssi DSM 13497.</title>
        <authorList>
            <consortium name="US DOE Joint Genome Institute (JGI-PGF)"/>
            <person name="Lucas S."/>
            <person name="Han J."/>
            <person name="Lapidus A."/>
            <person name="Bruce D."/>
            <person name="Goodwin L."/>
            <person name="Pitluck S."/>
            <person name="Peters L."/>
            <person name="Kyrpides N."/>
            <person name="Mavromatis K."/>
            <person name="Ivanova N."/>
            <person name="Mikhailova N."/>
            <person name="Chertkov O."/>
            <person name="Detter J.C."/>
            <person name="Tapia R."/>
            <person name="Han C."/>
            <person name="Land M."/>
            <person name="Hauser L."/>
            <person name="Markowitz V."/>
            <person name="Cheng J.-F."/>
            <person name="Hugenholtz P."/>
            <person name="Woyke T."/>
            <person name="Wu D."/>
            <person name="Spring S."/>
            <person name="Brambilla E."/>
            <person name="Klenk H.-P."/>
            <person name="Eisen J.A."/>
        </authorList>
    </citation>
    <scope>NUCLEOTIDE SEQUENCE [LARGE SCALE GENOMIC DNA]</scope>
    <source>
        <strain evidence="2 3">DSM 13497</strain>
    </source>
</reference>
<dbReference type="Proteomes" id="UP000004671">
    <property type="component" value="Chromosome"/>
</dbReference>
<dbReference type="EMBL" id="CP018099">
    <property type="protein sequence ID" value="APF17127.1"/>
    <property type="molecule type" value="Genomic_DNA"/>
</dbReference>
<dbReference type="Pfam" id="PF12640">
    <property type="entry name" value="UPF0489"/>
    <property type="match status" value="1"/>
</dbReference>
<dbReference type="HOGENOM" id="CLU_972348_0_0_0"/>
<name>H1XRQ8_CALAY</name>
<dbReference type="RefSeq" id="WP_006928359.1">
    <property type="nucleotide sequence ID" value="NZ_CM001402.1"/>
</dbReference>
<dbReference type="AlphaFoldDB" id="H1XRQ8"/>